<accession>A0A6A6WWI0</accession>
<keyword evidence="2" id="KW-0812">Transmembrane</keyword>
<evidence type="ECO:0000256" key="1">
    <source>
        <dbReference type="SAM" id="MobiDB-lite"/>
    </source>
</evidence>
<keyword evidence="2" id="KW-1133">Transmembrane helix</keyword>
<proteinExistence type="predicted"/>
<gene>
    <name evidence="3" type="ORF">K505DRAFT_421021</name>
</gene>
<dbReference type="Proteomes" id="UP000799757">
    <property type="component" value="Unassembled WGS sequence"/>
</dbReference>
<name>A0A6A6WWI0_9PLEO</name>
<feature type="compositionally biased region" description="Basic and acidic residues" evidence="1">
    <location>
        <begin position="222"/>
        <end position="235"/>
    </location>
</feature>
<reference evidence="3" key="1">
    <citation type="journal article" date="2020" name="Stud. Mycol.">
        <title>101 Dothideomycetes genomes: a test case for predicting lifestyles and emergence of pathogens.</title>
        <authorList>
            <person name="Haridas S."/>
            <person name="Albert R."/>
            <person name="Binder M."/>
            <person name="Bloem J."/>
            <person name="Labutti K."/>
            <person name="Salamov A."/>
            <person name="Andreopoulos B."/>
            <person name="Baker S."/>
            <person name="Barry K."/>
            <person name="Bills G."/>
            <person name="Bluhm B."/>
            <person name="Cannon C."/>
            <person name="Castanera R."/>
            <person name="Culley D."/>
            <person name="Daum C."/>
            <person name="Ezra D."/>
            <person name="Gonzalez J."/>
            <person name="Henrissat B."/>
            <person name="Kuo A."/>
            <person name="Liang C."/>
            <person name="Lipzen A."/>
            <person name="Lutzoni F."/>
            <person name="Magnuson J."/>
            <person name="Mondo S."/>
            <person name="Nolan M."/>
            <person name="Ohm R."/>
            <person name="Pangilinan J."/>
            <person name="Park H.-J."/>
            <person name="Ramirez L."/>
            <person name="Alfaro M."/>
            <person name="Sun H."/>
            <person name="Tritt A."/>
            <person name="Yoshinaga Y."/>
            <person name="Zwiers L.-H."/>
            <person name="Turgeon B."/>
            <person name="Goodwin S."/>
            <person name="Spatafora J."/>
            <person name="Crous P."/>
            <person name="Grigoriev I."/>
        </authorList>
    </citation>
    <scope>NUCLEOTIDE SEQUENCE</scope>
    <source>
        <strain evidence="3">CBS 109.77</strain>
    </source>
</reference>
<keyword evidence="2" id="KW-0472">Membrane</keyword>
<feature type="compositionally biased region" description="Basic and acidic residues" evidence="1">
    <location>
        <begin position="201"/>
        <end position="215"/>
    </location>
</feature>
<evidence type="ECO:0000313" key="4">
    <source>
        <dbReference type="Proteomes" id="UP000799757"/>
    </source>
</evidence>
<dbReference type="AlphaFoldDB" id="A0A6A6WWI0"/>
<dbReference type="OrthoDB" id="3799480at2759"/>
<evidence type="ECO:0000313" key="3">
    <source>
        <dbReference type="EMBL" id="KAF2788580.1"/>
    </source>
</evidence>
<evidence type="ECO:0000256" key="2">
    <source>
        <dbReference type="SAM" id="Phobius"/>
    </source>
</evidence>
<feature type="transmembrane region" description="Helical" evidence="2">
    <location>
        <begin position="100"/>
        <end position="120"/>
    </location>
</feature>
<keyword evidence="4" id="KW-1185">Reference proteome</keyword>
<dbReference type="EMBL" id="MU002204">
    <property type="protein sequence ID" value="KAF2788580.1"/>
    <property type="molecule type" value="Genomic_DNA"/>
</dbReference>
<protein>
    <submittedName>
        <fullName evidence="3">Uncharacterized protein</fullName>
    </submittedName>
</protein>
<sequence>MSQPKFSSPTPLTRLSLLTYLRSSHGHIKPAVSPPVYSKLGTTDRNATATLPRIPEDEETGFWGEHTVPYSDDPSNGAYDYGNNEDDGGEHCCWSFADGFALAVYVGMIIILVLNLDLFLSRWGLGTGVFGAQDVEGLGAQSGTELHFCRTYHGSHGQSTWRLLAPGSNDGCVTESITLFAPQTVIGLNLGDGVLFGAETEEKGSAREIEKEDKIMGGGQMDDNKGDDLAEEGKLRMPPPQPSKGNWLHAGFGGPWRMA</sequence>
<feature type="region of interest" description="Disordered" evidence="1">
    <location>
        <begin position="201"/>
        <end position="259"/>
    </location>
</feature>
<organism evidence="3 4">
    <name type="scientific">Melanomma pulvis-pyrius CBS 109.77</name>
    <dbReference type="NCBI Taxonomy" id="1314802"/>
    <lineage>
        <taxon>Eukaryota</taxon>
        <taxon>Fungi</taxon>
        <taxon>Dikarya</taxon>
        <taxon>Ascomycota</taxon>
        <taxon>Pezizomycotina</taxon>
        <taxon>Dothideomycetes</taxon>
        <taxon>Pleosporomycetidae</taxon>
        <taxon>Pleosporales</taxon>
        <taxon>Melanommataceae</taxon>
        <taxon>Melanomma</taxon>
    </lineage>
</organism>